<sequence length="67" mass="7854">SADCLRILRTAVLTSSFFFSDGRNKDALYHRFTFEASHGSYNKCTNCRQCYHYWMPLHADQTEDRLG</sequence>
<dbReference type="Proteomes" id="UP000004810">
    <property type="component" value="Unassembled WGS sequence"/>
</dbReference>
<name>J9DSP9_WUCBA</name>
<evidence type="ECO:0000313" key="2">
    <source>
        <dbReference type="Proteomes" id="UP000004810"/>
    </source>
</evidence>
<dbReference type="EMBL" id="ADBV01015748">
    <property type="protein sequence ID" value="EJW72631.1"/>
    <property type="molecule type" value="Genomic_DNA"/>
</dbReference>
<proteinExistence type="predicted"/>
<feature type="non-terminal residue" evidence="1">
    <location>
        <position position="1"/>
    </location>
</feature>
<dbReference type="AlphaFoldDB" id="J9DSP9"/>
<gene>
    <name evidence="1" type="ORF">WUBG_16462</name>
</gene>
<protein>
    <submittedName>
        <fullName evidence="1">Uncharacterized protein</fullName>
    </submittedName>
</protein>
<comment type="caution">
    <text evidence="1">The sequence shown here is derived from an EMBL/GenBank/DDBJ whole genome shotgun (WGS) entry which is preliminary data.</text>
</comment>
<organism evidence="1 2">
    <name type="scientific">Wuchereria bancrofti</name>
    <dbReference type="NCBI Taxonomy" id="6293"/>
    <lineage>
        <taxon>Eukaryota</taxon>
        <taxon>Metazoa</taxon>
        <taxon>Ecdysozoa</taxon>
        <taxon>Nematoda</taxon>
        <taxon>Chromadorea</taxon>
        <taxon>Rhabditida</taxon>
        <taxon>Spirurina</taxon>
        <taxon>Spiruromorpha</taxon>
        <taxon>Filarioidea</taxon>
        <taxon>Onchocercidae</taxon>
        <taxon>Wuchereria</taxon>
    </lineage>
</organism>
<reference evidence="2" key="1">
    <citation type="submission" date="2012-08" db="EMBL/GenBank/DDBJ databases">
        <title>The Genome Sequence of Wuchereria bancrofti.</title>
        <authorList>
            <person name="Nutman T.B."/>
            <person name="Fink D.L."/>
            <person name="Russ C."/>
            <person name="Young S."/>
            <person name="Zeng Q."/>
            <person name="Koehrsen M."/>
            <person name="Alvarado L."/>
            <person name="Berlin A."/>
            <person name="Chapman S.B."/>
            <person name="Chen Z."/>
            <person name="Freedman E."/>
            <person name="Gellesch M."/>
            <person name="Goldberg J."/>
            <person name="Griggs A."/>
            <person name="Gujja S."/>
            <person name="Heilman E.R."/>
            <person name="Heiman D."/>
            <person name="Hepburn T."/>
            <person name="Howarth C."/>
            <person name="Jen D."/>
            <person name="Larson L."/>
            <person name="Lewis B."/>
            <person name="Mehta T."/>
            <person name="Park D."/>
            <person name="Pearson M."/>
            <person name="Roberts A."/>
            <person name="Saif S."/>
            <person name="Shea T."/>
            <person name="Shenoy N."/>
            <person name="Sisk P."/>
            <person name="Stolte C."/>
            <person name="Sykes S."/>
            <person name="Walk T."/>
            <person name="White J."/>
            <person name="Yandava C."/>
            <person name="Haas B."/>
            <person name="Henn M.R."/>
            <person name="Nusbaum C."/>
            <person name="Birren B."/>
        </authorList>
    </citation>
    <scope>NUCLEOTIDE SEQUENCE [LARGE SCALE GENOMIC DNA]</scope>
    <source>
        <strain evidence="2">NA</strain>
    </source>
</reference>
<evidence type="ECO:0000313" key="1">
    <source>
        <dbReference type="EMBL" id="EJW72631.1"/>
    </source>
</evidence>
<accession>J9DSP9</accession>